<dbReference type="GO" id="GO:0005737">
    <property type="term" value="C:cytoplasm"/>
    <property type="evidence" value="ECO:0007669"/>
    <property type="project" value="TreeGrafter"/>
</dbReference>
<dbReference type="CDD" id="cd08653">
    <property type="entry name" value="FMT_core_like_3"/>
    <property type="match status" value="1"/>
</dbReference>
<evidence type="ECO:0000259" key="3">
    <source>
        <dbReference type="Pfam" id="PF00551"/>
    </source>
</evidence>
<dbReference type="Pfam" id="PF00551">
    <property type="entry name" value="Formyl_trans_N"/>
    <property type="match status" value="1"/>
</dbReference>
<dbReference type="Gene3D" id="3.50.50.60">
    <property type="entry name" value="FAD/NAD(P)-binding domain"/>
    <property type="match status" value="2"/>
</dbReference>
<evidence type="ECO:0000259" key="4">
    <source>
        <dbReference type="Pfam" id="PF01266"/>
    </source>
</evidence>
<dbReference type="RefSeq" id="XP_062632646.1">
    <property type="nucleotide sequence ID" value="XM_062782384.1"/>
</dbReference>
<dbReference type="Gene3D" id="3.30.9.10">
    <property type="entry name" value="D-Amino Acid Oxidase, subunit A, domain 2"/>
    <property type="match status" value="1"/>
</dbReference>
<dbReference type="GO" id="GO:0016491">
    <property type="term" value="F:oxidoreductase activity"/>
    <property type="evidence" value="ECO:0007669"/>
    <property type="project" value="UniProtKB-KW"/>
</dbReference>
<accession>A0AAN6UVC7</accession>
<proteinExistence type="predicted"/>
<dbReference type="SUPFAM" id="SSF53328">
    <property type="entry name" value="Formyltransferase"/>
    <property type="match status" value="1"/>
</dbReference>
<name>A0AAN6UVC7_9PEZI</name>
<dbReference type="InterPro" id="IPR006076">
    <property type="entry name" value="FAD-dep_OxRdtase"/>
</dbReference>
<dbReference type="AlphaFoldDB" id="A0AAN6UVC7"/>
<feature type="domain" description="FAD dependent oxidoreductase" evidence="4">
    <location>
        <begin position="145"/>
        <end position="583"/>
    </location>
</feature>
<feature type="compositionally biased region" description="Low complexity" evidence="2">
    <location>
        <begin position="613"/>
        <end position="626"/>
    </location>
</feature>
<organism evidence="5 6">
    <name type="scientific">Dichotomopilus funicola</name>
    <dbReference type="NCBI Taxonomy" id="1934379"/>
    <lineage>
        <taxon>Eukaryota</taxon>
        <taxon>Fungi</taxon>
        <taxon>Dikarya</taxon>
        <taxon>Ascomycota</taxon>
        <taxon>Pezizomycotina</taxon>
        <taxon>Sordariomycetes</taxon>
        <taxon>Sordariomycetidae</taxon>
        <taxon>Sordariales</taxon>
        <taxon>Chaetomiaceae</taxon>
        <taxon>Dichotomopilus</taxon>
    </lineage>
</organism>
<gene>
    <name evidence="5" type="ORF">C8A04DRAFT_33243</name>
</gene>
<dbReference type="EMBL" id="MU853673">
    <property type="protein sequence ID" value="KAK4139275.1"/>
    <property type="molecule type" value="Genomic_DNA"/>
</dbReference>
<evidence type="ECO:0000256" key="2">
    <source>
        <dbReference type="SAM" id="MobiDB-lite"/>
    </source>
</evidence>
<dbReference type="InterPro" id="IPR036188">
    <property type="entry name" value="FAD/NAD-bd_sf"/>
</dbReference>
<dbReference type="Gene3D" id="3.40.50.170">
    <property type="entry name" value="Formyl transferase, N-terminal domain"/>
    <property type="match status" value="1"/>
</dbReference>
<evidence type="ECO:0000256" key="1">
    <source>
        <dbReference type="ARBA" id="ARBA00023002"/>
    </source>
</evidence>
<dbReference type="SUPFAM" id="SSF51905">
    <property type="entry name" value="FAD/NAD(P)-binding domain"/>
    <property type="match status" value="1"/>
</dbReference>
<dbReference type="Pfam" id="PF01266">
    <property type="entry name" value="DAO"/>
    <property type="match status" value="1"/>
</dbReference>
<dbReference type="Proteomes" id="UP001302676">
    <property type="component" value="Unassembled WGS sequence"/>
</dbReference>
<dbReference type="GeneID" id="87818997"/>
<protein>
    <submittedName>
        <fullName evidence="5">FAD dependent oxidoreductase-domain-containing protein</fullName>
    </submittedName>
</protein>
<feature type="region of interest" description="Disordered" evidence="2">
    <location>
        <begin position="608"/>
        <end position="646"/>
    </location>
</feature>
<reference evidence="5" key="1">
    <citation type="journal article" date="2023" name="Mol. Phylogenet. Evol.">
        <title>Genome-scale phylogeny and comparative genomics of the fungal order Sordariales.</title>
        <authorList>
            <person name="Hensen N."/>
            <person name="Bonometti L."/>
            <person name="Westerberg I."/>
            <person name="Brannstrom I.O."/>
            <person name="Guillou S."/>
            <person name="Cros-Aarteil S."/>
            <person name="Calhoun S."/>
            <person name="Haridas S."/>
            <person name="Kuo A."/>
            <person name="Mondo S."/>
            <person name="Pangilinan J."/>
            <person name="Riley R."/>
            <person name="LaButti K."/>
            <person name="Andreopoulos B."/>
            <person name="Lipzen A."/>
            <person name="Chen C."/>
            <person name="Yan M."/>
            <person name="Daum C."/>
            <person name="Ng V."/>
            <person name="Clum A."/>
            <person name="Steindorff A."/>
            <person name="Ohm R.A."/>
            <person name="Martin F."/>
            <person name="Silar P."/>
            <person name="Natvig D.O."/>
            <person name="Lalanne C."/>
            <person name="Gautier V."/>
            <person name="Ament-Velasquez S.L."/>
            <person name="Kruys A."/>
            <person name="Hutchinson M.I."/>
            <person name="Powell A.J."/>
            <person name="Barry K."/>
            <person name="Miller A.N."/>
            <person name="Grigoriev I.V."/>
            <person name="Debuchy R."/>
            <person name="Gladieux P."/>
            <person name="Hiltunen Thoren M."/>
            <person name="Johannesson H."/>
        </authorList>
    </citation>
    <scope>NUCLEOTIDE SEQUENCE</scope>
    <source>
        <strain evidence="5">CBS 141.50</strain>
    </source>
</reference>
<feature type="domain" description="Formyl transferase N-terminal" evidence="3">
    <location>
        <begin position="745"/>
        <end position="849"/>
    </location>
</feature>
<evidence type="ECO:0000313" key="6">
    <source>
        <dbReference type="Proteomes" id="UP001302676"/>
    </source>
</evidence>
<dbReference type="PANTHER" id="PTHR13847:SF289">
    <property type="entry name" value="GLYCINE OXIDASE"/>
    <property type="match status" value="1"/>
</dbReference>
<keyword evidence="6" id="KW-1185">Reference proteome</keyword>
<sequence length="909" mass="100030">MKFLTTASLPSFSLGTKRPSYIHFADVAFDLSIPLTSPQTVGVWICDGQEVTASLLDRWLSQAVNVPKSILVRDVSAIPRLEELAKGRVAAISAFPAELPSATPREKDEAILRAAEKLYAQAHANATAERSKVKPTIKNKEKPSVVLVGAGIMNLLTGKLLAEKGFQVRIVDQAPDPRATQPQDWTALGVTSGGHNARMFTYTEADNYNEQDSELYADMQSIFRKTVREGGWSVKEPKAFTPAEHDWVGAFERVPGWMAAMFKKEIHSVNTEAGRLWKELIKTAPELFEESGFRKDIVRLYVESVALEASVGLNGNLGSLLQTPSTEEFLTSYPVFRSAVETDHLAGGLIVDGFTVNVHLFVEKLIARITSLGGEFIWNSEVQGIQRNAQGEVTALKTQRGADLQADHFVISPGTSGHSLLHGTASENLVQGVLGIWLQIPNVEPKVNHSMKIHRRGHKVEDINVTVAKDQQTGEDILIFGGGYGYVGLDRRPDPESPELAALYDELEEVARIYFPRGYELAKSRGPTSFYPGGHRKLCVRPFTPTGLGLFETIPTSAGGQLIITGGNNTGGFAQAPAIAQAVLRSFRGEADPIQVLFHPARGKLPRSAVYKSRTPSPLASPSLSTDDLKSELVPQPQQQPPTPEPLKVLLVCSDSPNHTYLRYRLSEAFPGGYHCIVEPDAGQLRHLAKQKRHIDGAWQRYHGLRRKLLGHSARRAAHFASLIPTDYTPPTPDLIVDTVNSSPVWKAVEEWQPELTIVSGTKYIGKKLSDRAGLMINLHTGHLPEYKGNHCIFFALADGRVDCVASTLHQLTSTLDGGDVLDRVYPTIDPTTDNEDTLYTKCLQLSVERVVEHAKRFERGEELEFVPQRKRPAGAGPEKVYRHRDRTVGRELGVWWKVSVGGLLKGGN</sequence>
<dbReference type="InterPro" id="IPR036477">
    <property type="entry name" value="Formyl_transf_N_sf"/>
</dbReference>
<dbReference type="InterPro" id="IPR002376">
    <property type="entry name" value="Formyl_transf_N"/>
</dbReference>
<evidence type="ECO:0000313" key="5">
    <source>
        <dbReference type="EMBL" id="KAK4139275.1"/>
    </source>
</evidence>
<keyword evidence="1" id="KW-0560">Oxidoreductase</keyword>
<reference evidence="5" key="2">
    <citation type="submission" date="2023-05" db="EMBL/GenBank/DDBJ databases">
        <authorList>
            <consortium name="Lawrence Berkeley National Laboratory"/>
            <person name="Steindorff A."/>
            <person name="Hensen N."/>
            <person name="Bonometti L."/>
            <person name="Westerberg I."/>
            <person name="Brannstrom I.O."/>
            <person name="Guillou S."/>
            <person name="Cros-Aarteil S."/>
            <person name="Calhoun S."/>
            <person name="Haridas S."/>
            <person name="Kuo A."/>
            <person name="Mondo S."/>
            <person name="Pangilinan J."/>
            <person name="Riley R."/>
            <person name="Labutti K."/>
            <person name="Andreopoulos B."/>
            <person name="Lipzen A."/>
            <person name="Chen C."/>
            <person name="Yanf M."/>
            <person name="Daum C."/>
            <person name="Ng V."/>
            <person name="Clum A."/>
            <person name="Ohm R."/>
            <person name="Martin F."/>
            <person name="Silar P."/>
            <person name="Natvig D."/>
            <person name="Lalanne C."/>
            <person name="Gautier V."/>
            <person name="Ament-Velasquez S.L."/>
            <person name="Kruys A."/>
            <person name="Hutchinson M.I."/>
            <person name="Powell A.J."/>
            <person name="Barry K."/>
            <person name="Miller A.N."/>
            <person name="Grigoriev I.V."/>
            <person name="Debuchy R."/>
            <person name="Gladieux P."/>
            <person name="Thoren M.H."/>
            <person name="Johannesson H."/>
        </authorList>
    </citation>
    <scope>NUCLEOTIDE SEQUENCE</scope>
    <source>
        <strain evidence="5">CBS 141.50</strain>
    </source>
</reference>
<comment type="caution">
    <text evidence="5">The sequence shown here is derived from an EMBL/GenBank/DDBJ whole genome shotgun (WGS) entry which is preliminary data.</text>
</comment>
<dbReference type="PANTHER" id="PTHR13847">
    <property type="entry name" value="SARCOSINE DEHYDROGENASE-RELATED"/>
    <property type="match status" value="1"/>
</dbReference>